<accession>A0A0P6WQF5</accession>
<dbReference type="EMBL" id="LGCK01000012">
    <property type="protein sequence ID" value="KPL71017.1"/>
    <property type="molecule type" value="Genomic_DNA"/>
</dbReference>
<feature type="compositionally biased region" description="Basic and acidic residues" evidence="1">
    <location>
        <begin position="116"/>
        <end position="126"/>
    </location>
</feature>
<gene>
    <name evidence="3" type="ORF">ADM99_12005</name>
</gene>
<name>A0A0P6WQF5_9CHLR</name>
<feature type="region of interest" description="Disordered" evidence="1">
    <location>
        <begin position="116"/>
        <end position="143"/>
    </location>
</feature>
<proteinExistence type="predicted"/>
<reference evidence="3 4" key="1">
    <citation type="submission" date="2015-07" db="EMBL/GenBank/DDBJ databases">
        <title>Genome sequence of Leptolinea tardivitalis DSM 16556.</title>
        <authorList>
            <person name="Hemp J."/>
            <person name="Ward L.M."/>
            <person name="Pace L.A."/>
            <person name="Fischer W.W."/>
        </authorList>
    </citation>
    <scope>NUCLEOTIDE SEQUENCE [LARGE SCALE GENOMIC DNA]</scope>
    <source>
        <strain evidence="3 4">YMTK-2</strain>
    </source>
</reference>
<organism evidence="3 4">
    <name type="scientific">Leptolinea tardivitalis</name>
    <dbReference type="NCBI Taxonomy" id="229920"/>
    <lineage>
        <taxon>Bacteria</taxon>
        <taxon>Bacillati</taxon>
        <taxon>Chloroflexota</taxon>
        <taxon>Anaerolineae</taxon>
        <taxon>Anaerolineales</taxon>
        <taxon>Anaerolineaceae</taxon>
        <taxon>Leptolinea</taxon>
    </lineage>
</organism>
<evidence type="ECO:0000256" key="1">
    <source>
        <dbReference type="SAM" id="MobiDB-lite"/>
    </source>
</evidence>
<feature type="transmembrane region" description="Helical" evidence="2">
    <location>
        <begin position="20"/>
        <end position="41"/>
    </location>
</feature>
<dbReference type="OrthoDB" id="159440at2"/>
<keyword evidence="2" id="KW-0472">Membrane</keyword>
<comment type="caution">
    <text evidence="3">The sequence shown here is derived from an EMBL/GenBank/DDBJ whole genome shotgun (WGS) entry which is preliminary data.</text>
</comment>
<keyword evidence="2" id="KW-1133">Transmembrane helix</keyword>
<keyword evidence="2" id="KW-0812">Transmembrane</keyword>
<evidence type="ECO:0000313" key="4">
    <source>
        <dbReference type="Proteomes" id="UP000050430"/>
    </source>
</evidence>
<sequence>MDNIPPKENKNKLFSGKTRSILLVLVILGVILAFFFAARAFHGFQRVLAFKRGGGETNVELIRGWMTVDYITKMYHVPPDVVLSPLNLPVQGNEKRSLESLIRGLHSDNPKDLMEKVKKNIDDFQQKDMQPAPDNKQPPQAQP</sequence>
<evidence type="ECO:0000313" key="3">
    <source>
        <dbReference type="EMBL" id="KPL71017.1"/>
    </source>
</evidence>
<evidence type="ECO:0000256" key="2">
    <source>
        <dbReference type="SAM" id="Phobius"/>
    </source>
</evidence>
<dbReference type="Proteomes" id="UP000050430">
    <property type="component" value="Unassembled WGS sequence"/>
</dbReference>
<protein>
    <submittedName>
        <fullName evidence="3">Uncharacterized protein</fullName>
    </submittedName>
</protein>
<dbReference type="STRING" id="229920.ADM99_12005"/>
<keyword evidence="4" id="KW-1185">Reference proteome</keyword>
<dbReference type="RefSeq" id="WP_062531971.1">
    <property type="nucleotide sequence ID" value="NZ_BBYA01000011.1"/>
</dbReference>
<dbReference type="AlphaFoldDB" id="A0A0P6WQF5"/>